<accession>A0A8H4QX00</accession>
<comment type="caution">
    <text evidence="3">The sequence shown here is derived from an EMBL/GenBank/DDBJ whole genome shotgun (WGS) entry which is preliminary data.</text>
</comment>
<dbReference type="PANTHER" id="PTHR28094">
    <property type="entry name" value="MEIOTICALLY UP-REGULATED GENE 113 PROTEIN"/>
    <property type="match status" value="1"/>
</dbReference>
<organism evidence="3 4">
    <name type="scientific">Cudoniella acicularis</name>
    <dbReference type="NCBI Taxonomy" id="354080"/>
    <lineage>
        <taxon>Eukaryota</taxon>
        <taxon>Fungi</taxon>
        <taxon>Dikarya</taxon>
        <taxon>Ascomycota</taxon>
        <taxon>Pezizomycotina</taxon>
        <taxon>Leotiomycetes</taxon>
        <taxon>Helotiales</taxon>
        <taxon>Tricladiaceae</taxon>
        <taxon>Cudoniella</taxon>
    </lineage>
</organism>
<dbReference type="OrthoDB" id="2417614at2759"/>
<feature type="region of interest" description="Disordered" evidence="1">
    <location>
        <begin position="125"/>
        <end position="275"/>
    </location>
</feature>
<evidence type="ECO:0000256" key="1">
    <source>
        <dbReference type="SAM" id="MobiDB-lite"/>
    </source>
</evidence>
<dbReference type="EMBL" id="JAAMPI010002116">
    <property type="protein sequence ID" value="KAF4618378.1"/>
    <property type="molecule type" value="Genomic_DNA"/>
</dbReference>
<feature type="domain" description="Bacteriophage T5 Orf172 DNA-binding" evidence="2">
    <location>
        <begin position="344"/>
        <end position="423"/>
    </location>
</feature>
<sequence>METAGAAISLQSEFEGLIQAIHRGERFTCFGKPIKGNQCGNPLSITTHAKLPILLEDIVGRLKSAGDFETLLEEASSLVMCVRLHQDQATTKFKEWSERVPTRNCKPAHGGGTVEKFSLNTTTELSKDLTPTKSLSKEQKLESTNMVDTERVDQQWSPESPQSSFKTDFDDSGLESSNEEDLFGSQPVASENTRTAAPPSLAEYAAPRTPQKPAKPASTDSGISMSFDTSDEAQTKRSIKYRDEPESPLTGKASRTKRVTTETRPPRPAPTPVQPRSLSILTKKKYVSFNDPLIKLRNYINKPLLGKDDMEEGYIYGFQLEGCAYTKIGCAAGRKGKASLEASFDARMKEHQRSGWRGLKVVLKKKVPHVRRVEKIIHYHLWAGRIKELCLCESWSGGKCDHGSHTEWFNNSLDEIYTVVIAWTHWILSVPYVELHGGRRHLSSEWKSLSRLENIRNQHGHDNWLDWLCQNVPELLEVTNEVTLDTGEWIEDESTDEGHGSFVRSSATGVKVEIKRTKTYRL</sequence>
<dbReference type="InterPro" id="IPR053006">
    <property type="entry name" value="Meiosis_regulatory"/>
</dbReference>
<gene>
    <name evidence="3" type="ORF">G7Y89_g14926</name>
</gene>
<dbReference type="InterPro" id="IPR018306">
    <property type="entry name" value="Phage_T5_Orf172_DNA-bd"/>
</dbReference>
<keyword evidence="4" id="KW-1185">Reference proteome</keyword>
<proteinExistence type="predicted"/>
<dbReference type="AlphaFoldDB" id="A0A8H4QX00"/>
<feature type="compositionally biased region" description="Acidic residues" evidence="1">
    <location>
        <begin position="170"/>
        <end position="182"/>
    </location>
</feature>
<feature type="compositionally biased region" description="Polar residues" evidence="1">
    <location>
        <begin position="218"/>
        <end position="228"/>
    </location>
</feature>
<name>A0A8H4QX00_9HELO</name>
<dbReference type="PANTHER" id="PTHR28094:SF1">
    <property type="entry name" value="MEIOTICALLY UP-REGULATED GENE 113 PROTEIN"/>
    <property type="match status" value="1"/>
</dbReference>
<dbReference type="Pfam" id="PF10544">
    <property type="entry name" value="T5orf172"/>
    <property type="match status" value="1"/>
</dbReference>
<evidence type="ECO:0000259" key="2">
    <source>
        <dbReference type="Pfam" id="PF10544"/>
    </source>
</evidence>
<feature type="compositionally biased region" description="Polar residues" evidence="1">
    <location>
        <begin position="154"/>
        <end position="166"/>
    </location>
</feature>
<evidence type="ECO:0000313" key="3">
    <source>
        <dbReference type="EMBL" id="KAF4618378.1"/>
    </source>
</evidence>
<evidence type="ECO:0000313" key="4">
    <source>
        <dbReference type="Proteomes" id="UP000566819"/>
    </source>
</evidence>
<feature type="compositionally biased region" description="Polar residues" evidence="1">
    <location>
        <begin position="125"/>
        <end position="134"/>
    </location>
</feature>
<dbReference type="Proteomes" id="UP000566819">
    <property type="component" value="Unassembled WGS sequence"/>
</dbReference>
<reference evidence="3 4" key="1">
    <citation type="submission" date="2020-03" db="EMBL/GenBank/DDBJ databases">
        <title>Draft Genome Sequence of Cudoniella acicularis.</title>
        <authorList>
            <person name="Buettner E."/>
            <person name="Kellner H."/>
        </authorList>
    </citation>
    <scope>NUCLEOTIDE SEQUENCE [LARGE SCALE GENOMIC DNA]</scope>
    <source>
        <strain evidence="3 4">DSM 108380</strain>
    </source>
</reference>
<protein>
    <recommendedName>
        <fullName evidence="2">Bacteriophage T5 Orf172 DNA-binding domain-containing protein</fullName>
    </recommendedName>
</protein>